<geneLocation type="plasmid" evidence="1">
    <name>pLMA7</name>
</geneLocation>
<protein>
    <submittedName>
        <fullName evidence="1">Uncharacterized protein</fullName>
    </submittedName>
</protein>
<dbReference type="EMBL" id="KJ599675">
    <property type="protein sequence ID" value="AKA20853.1"/>
    <property type="molecule type" value="Genomic_DNA"/>
</dbReference>
<proteinExistence type="predicted"/>
<keyword evidence="1" id="KW-0614">Plasmid</keyword>
<gene>
    <name evidence="1" type="ORF">pLMA7_p00200</name>
</gene>
<reference evidence="1" key="1">
    <citation type="submission" date="2014-03" db="EMBL/GenBank/DDBJ databases">
        <authorList>
            <person name="Saikia M."/>
            <person name="Chaudhari Y."/>
            <person name="Khan M."/>
            <person name="Devi D."/>
        </authorList>
    </citation>
    <scope>NUCLEOTIDE SEQUENCE</scope>
    <source>
        <strain evidence="1">A7</strain>
        <plasmid evidence="1">pLMA7</plasmid>
    </source>
</reference>
<accession>A0A141AXL7</accession>
<name>A0A141AXL7_9MICC</name>
<sequence length="89" mass="9662">MSLMIQVSWQGRMTTSLPSTDSEVARWVAHDRPEMVRAQTADGTAYRPDAAQVLAFMQAQAHLAQMLRFQYAAAHGLVPAHAGAVLTAP</sequence>
<evidence type="ECO:0000313" key="1">
    <source>
        <dbReference type="EMBL" id="AKA20853.1"/>
    </source>
</evidence>
<dbReference type="AlphaFoldDB" id="A0A141AXL7"/>
<organism evidence="1">
    <name type="scientific">Micrococcus sp. A7</name>
    <dbReference type="NCBI Taxonomy" id="376418"/>
    <lineage>
        <taxon>Bacteria</taxon>
        <taxon>Bacillati</taxon>
        <taxon>Actinomycetota</taxon>
        <taxon>Actinomycetes</taxon>
        <taxon>Micrococcales</taxon>
        <taxon>Micrococcaceae</taxon>
        <taxon>Micrococcus</taxon>
    </lineage>
</organism>